<dbReference type="GO" id="GO:0016020">
    <property type="term" value="C:membrane"/>
    <property type="evidence" value="ECO:0007669"/>
    <property type="project" value="UniProtKB-SubCell"/>
</dbReference>
<proteinExistence type="predicted"/>
<dbReference type="RefSeq" id="WP_207251749.1">
    <property type="nucleotide sequence ID" value="NZ_JAFMPM010000007.1"/>
</dbReference>
<evidence type="ECO:0000256" key="4">
    <source>
        <dbReference type="ARBA" id="ARBA00023136"/>
    </source>
</evidence>
<keyword evidence="7" id="KW-0762">Sugar transport</keyword>
<dbReference type="EMBL" id="CP072748">
    <property type="protein sequence ID" value="QTX10377.1"/>
    <property type="molecule type" value="Genomic_DNA"/>
</dbReference>
<dbReference type="Gene3D" id="1.20.1280.290">
    <property type="match status" value="1"/>
</dbReference>
<dbReference type="AlphaFoldDB" id="A0A8B0SKU8"/>
<feature type="transmembrane region" description="Helical" evidence="5">
    <location>
        <begin position="35"/>
        <end position="52"/>
    </location>
</feature>
<evidence type="ECO:0000256" key="3">
    <source>
        <dbReference type="ARBA" id="ARBA00022989"/>
    </source>
</evidence>
<evidence type="ECO:0000256" key="1">
    <source>
        <dbReference type="ARBA" id="ARBA00004141"/>
    </source>
</evidence>
<evidence type="ECO:0000256" key="5">
    <source>
        <dbReference type="SAM" id="Phobius"/>
    </source>
</evidence>
<dbReference type="Pfam" id="PF04193">
    <property type="entry name" value="PQ-loop"/>
    <property type="match status" value="1"/>
</dbReference>
<dbReference type="Proteomes" id="UP000664466">
    <property type="component" value="Unassembled WGS sequence"/>
</dbReference>
<gene>
    <name evidence="7" type="ORF">J1836_017620</name>
    <name evidence="6" type="ORF">J1836_13990</name>
</gene>
<keyword evidence="7" id="KW-0813">Transport</keyword>
<dbReference type="EMBL" id="JAFMPM010000007">
    <property type="protein sequence ID" value="MBO0614017.1"/>
    <property type="molecule type" value="Genomic_DNA"/>
</dbReference>
<name>A0A8B0SKU8_9GAMM</name>
<accession>A0A8B0SKU8</accession>
<dbReference type="InterPro" id="IPR006603">
    <property type="entry name" value="PQ-loop_rpt"/>
</dbReference>
<keyword evidence="8" id="KW-1185">Reference proteome</keyword>
<organism evidence="7">
    <name type="scientific">Thiothrix fructosivorans</name>
    <dbReference type="NCBI Taxonomy" id="111770"/>
    <lineage>
        <taxon>Bacteria</taxon>
        <taxon>Pseudomonadati</taxon>
        <taxon>Pseudomonadota</taxon>
        <taxon>Gammaproteobacteria</taxon>
        <taxon>Thiotrichales</taxon>
        <taxon>Thiotrichaceae</taxon>
        <taxon>Thiothrix</taxon>
    </lineage>
</organism>
<keyword evidence="4 5" id="KW-0472">Membrane</keyword>
<reference evidence="7" key="2">
    <citation type="submission" date="2021-04" db="EMBL/GenBank/DDBJ databases">
        <title>Complete Genome and methylome analysis of Thiothrix fructosivorans ATCC 49748.</title>
        <authorList>
            <person name="Fomenkov A."/>
            <person name="Sun L."/>
            <person name="Vincze T."/>
            <person name="Grabovich M.Y."/>
            <person name="Roberts R.J."/>
        </authorList>
    </citation>
    <scope>NUCLEOTIDE SEQUENCE</scope>
    <source>
        <strain evidence="7">ATCC 49748</strain>
    </source>
</reference>
<feature type="transmembrane region" description="Helical" evidence="5">
    <location>
        <begin position="58"/>
        <end position="78"/>
    </location>
</feature>
<dbReference type="InterPro" id="IPR047662">
    <property type="entry name" value="SemiSWEET"/>
</dbReference>
<keyword evidence="2 5" id="KW-0812">Transmembrane</keyword>
<evidence type="ECO:0000256" key="2">
    <source>
        <dbReference type="ARBA" id="ARBA00022692"/>
    </source>
</evidence>
<protein>
    <submittedName>
        <fullName evidence="7">SemiSWEET family sugar transporter</fullName>
    </submittedName>
</protein>
<dbReference type="NCBIfam" id="NF037968">
    <property type="entry name" value="SemiSWEET_2"/>
    <property type="match status" value="1"/>
</dbReference>
<dbReference type="GO" id="GO:0051119">
    <property type="term" value="F:sugar transmembrane transporter activity"/>
    <property type="evidence" value="ECO:0007669"/>
    <property type="project" value="InterPro"/>
</dbReference>
<evidence type="ECO:0000313" key="8">
    <source>
        <dbReference type="Proteomes" id="UP000664466"/>
    </source>
</evidence>
<keyword evidence="3 5" id="KW-1133">Transmembrane helix</keyword>
<reference evidence="6 8" key="1">
    <citation type="submission" date="2021-03" db="EMBL/GenBank/DDBJ databases">
        <title>Draft genome and methylome analysis of Thiotrix fructosivoruns ATCC 49748.</title>
        <authorList>
            <person name="Fomenkov A."/>
            <person name="Grabovich M.Y."/>
            <person name="Roberts R.J."/>
        </authorList>
    </citation>
    <scope>NUCLEOTIDE SEQUENCE [LARGE SCALE GENOMIC DNA]</scope>
    <source>
        <strain evidence="6 8">ATCC 49748</strain>
    </source>
</reference>
<evidence type="ECO:0000313" key="7">
    <source>
        <dbReference type="EMBL" id="QTX10377.1"/>
    </source>
</evidence>
<sequence length="83" mass="9204">MFIDMLGSVAGLLTTISFVPQAYQTLKTRETHSISLPMYIIFTSGVFCWLLYGLALNAWPIVAANIVTFILSASILVMKIRYG</sequence>
<evidence type="ECO:0000313" key="6">
    <source>
        <dbReference type="EMBL" id="MBO0614017.1"/>
    </source>
</evidence>
<comment type="subcellular location">
    <subcellularLocation>
        <location evidence="1">Membrane</location>
        <topology evidence="1">Multi-pass membrane protein</topology>
    </subcellularLocation>
</comment>